<dbReference type="InterPro" id="IPR006136">
    <property type="entry name" value="FlhB"/>
</dbReference>
<dbReference type="PANTHER" id="PTHR30531">
    <property type="entry name" value="FLAGELLAR BIOSYNTHETIC PROTEIN FLHB"/>
    <property type="match status" value="1"/>
</dbReference>
<dbReference type="NCBIfam" id="TIGR00328">
    <property type="entry name" value="flhB"/>
    <property type="match status" value="1"/>
</dbReference>
<feature type="transmembrane region" description="Helical" evidence="12">
    <location>
        <begin position="151"/>
        <end position="174"/>
    </location>
</feature>
<comment type="function">
    <text evidence="12">Required for formation of the rod structure in the basal body of the flagellar apparatus. Together with FliI and FliH, may constitute the export apparatus of flagellin.</text>
</comment>
<dbReference type="InterPro" id="IPR029025">
    <property type="entry name" value="T3SS_substrate_exporter_C"/>
</dbReference>
<dbReference type="EMBL" id="LNQL01000001">
    <property type="protein sequence ID" value="KSU50654.1"/>
    <property type="molecule type" value="Genomic_DNA"/>
</dbReference>
<dbReference type="OrthoDB" id="9807950at2"/>
<keyword evidence="7 12" id="KW-1005">Bacterial flagellum biogenesis</keyword>
<comment type="subcellular location">
    <subcellularLocation>
        <location evidence="1">Cell membrane</location>
        <topology evidence="1">Multi-pass membrane protein</topology>
    </subcellularLocation>
</comment>
<accession>A0A0V8GK45</accession>
<sequence length="363" mass="40445">MHSYRLRLDLQYFAGEKTEKATPRKRDDSRKKGQVAKSADLTSSFMLFAMFLVLYFFGPFLGRRFVLVLQDGLSASQVLQAVEEGRIEQILVEMLIQMGILVAPFFLTAVVIGVLGNFVQIGVLLSGEAIQPKLDRINPLQGVKRIVSVKALVEFLKSVFKLLVIGVTSGTVLWNNKVEISRLTSEPIGDALAIIGHLTFLLGLSVSIALIALAILDFAYQKFDFEKSIRMSKQDLKDEHKNTEGDPQIKGKIKQQQREMAMRRMMQEIPNADVVITNPTHYAVAIQYDDGKHMAPIVVAKGVDAVAFRIREKATAADVPIVENRPLARALFAQSEIGMAVDETFYQALAETLAFVYQLKQAK</sequence>
<keyword evidence="13" id="KW-0969">Cilium</keyword>
<evidence type="ECO:0000256" key="9">
    <source>
        <dbReference type="ARBA" id="ARBA00022989"/>
    </source>
</evidence>
<dbReference type="Proteomes" id="UP000072605">
    <property type="component" value="Unassembled WGS sequence"/>
</dbReference>
<dbReference type="EMBL" id="JBAWKY010000001">
    <property type="protein sequence ID" value="MEI4461333.1"/>
    <property type="molecule type" value="Genomic_DNA"/>
</dbReference>
<keyword evidence="8 12" id="KW-0653">Protein transport</keyword>
<dbReference type="PRINTS" id="PR00950">
    <property type="entry name" value="TYPE3IMSPROT"/>
</dbReference>
<reference evidence="14 17" key="2">
    <citation type="journal article" date="2016" name="Front. Microbiol.">
        <title>Genomic Resource of Rice Seed Associated Bacteria.</title>
        <authorList>
            <person name="Midha S."/>
            <person name="Bansal K."/>
            <person name="Sharma S."/>
            <person name="Kumar N."/>
            <person name="Patil P.P."/>
            <person name="Chaudhry V."/>
            <person name="Patil P.B."/>
        </authorList>
    </citation>
    <scope>NUCLEOTIDE SEQUENCE [LARGE SCALE GENOMIC DNA]</scope>
    <source>
        <strain evidence="14 17">RSA11</strain>
    </source>
</reference>
<keyword evidence="9 12" id="KW-1133">Transmembrane helix</keyword>
<evidence type="ECO:0000313" key="14">
    <source>
        <dbReference type="EMBL" id="KTR26500.1"/>
    </source>
</evidence>
<feature type="transmembrane region" description="Helical" evidence="12">
    <location>
        <begin position="101"/>
        <end position="130"/>
    </location>
</feature>
<evidence type="ECO:0000256" key="8">
    <source>
        <dbReference type="ARBA" id="ARBA00022927"/>
    </source>
</evidence>
<evidence type="ECO:0000256" key="10">
    <source>
        <dbReference type="ARBA" id="ARBA00023136"/>
    </source>
</evidence>
<evidence type="ECO:0000256" key="3">
    <source>
        <dbReference type="ARBA" id="ARBA00021622"/>
    </source>
</evidence>
<proteinExistence type="inferred from homology"/>
<keyword evidence="13" id="KW-0282">Flagellum</keyword>
<comment type="caution">
    <text evidence="13">The sequence shown here is derived from an EMBL/GenBank/DDBJ whole genome shotgun (WGS) entry which is preliminary data.</text>
</comment>
<dbReference type="AlphaFoldDB" id="A0A0V8GK45"/>
<dbReference type="InterPro" id="IPR006135">
    <property type="entry name" value="T3SS_substrate_exporter"/>
</dbReference>
<dbReference type="Proteomes" id="UP000053797">
    <property type="component" value="Unassembled WGS sequence"/>
</dbReference>
<evidence type="ECO:0000256" key="4">
    <source>
        <dbReference type="ARBA" id="ARBA00022448"/>
    </source>
</evidence>
<comment type="similarity">
    <text evidence="2 12">Belongs to the type III secretion exporter family.</text>
</comment>
<dbReference type="PANTHER" id="PTHR30531:SF12">
    <property type="entry name" value="FLAGELLAR BIOSYNTHETIC PROTEIN FLHB"/>
    <property type="match status" value="1"/>
</dbReference>
<evidence type="ECO:0000256" key="12">
    <source>
        <dbReference type="RuleBase" id="RU364091"/>
    </source>
</evidence>
<evidence type="ECO:0000313" key="16">
    <source>
        <dbReference type="Proteomes" id="UP000053797"/>
    </source>
</evidence>
<evidence type="ECO:0000256" key="2">
    <source>
        <dbReference type="ARBA" id="ARBA00010690"/>
    </source>
</evidence>
<evidence type="ECO:0000313" key="18">
    <source>
        <dbReference type="Proteomes" id="UP001387110"/>
    </source>
</evidence>
<keyword evidence="5 12" id="KW-1003">Cell membrane</keyword>
<dbReference type="RefSeq" id="WP_023468703.1">
    <property type="nucleotide sequence ID" value="NZ_FMYN01000001.1"/>
</dbReference>
<dbReference type="Proteomes" id="UP001387110">
    <property type="component" value="Unassembled WGS sequence"/>
</dbReference>
<dbReference type="GO" id="GO:0044780">
    <property type="term" value="P:bacterial-type flagellum assembly"/>
    <property type="evidence" value="ECO:0007669"/>
    <property type="project" value="InterPro"/>
</dbReference>
<keyword evidence="18" id="KW-1185">Reference proteome</keyword>
<evidence type="ECO:0000313" key="15">
    <source>
        <dbReference type="EMBL" id="MEI4461333.1"/>
    </source>
</evidence>
<dbReference type="Pfam" id="PF01312">
    <property type="entry name" value="Bac_export_2"/>
    <property type="match status" value="1"/>
</dbReference>
<keyword evidence="13" id="KW-0966">Cell projection</keyword>
<evidence type="ECO:0000256" key="5">
    <source>
        <dbReference type="ARBA" id="ARBA00022475"/>
    </source>
</evidence>
<evidence type="ECO:0000313" key="13">
    <source>
        <dbReference type="EMBL" id="KSU50654.1"/>
    </source>
</evidence>
<evidence type="ECO:0000256" key="11">
    <source>
        <dbReference type="ARBA" id="ARBA00023225"/>
    </source>
</evidence>
<feature type="transmembrane region" description="Helical" evidence="12">
    <location>
        <begin position="194"/>
        <end position="220"/>
    </location>
</feature>
<evidence type="ECO:0000256" key="1">
    <source>
        <dbReference type="ARBA" id="ARBA00004651"/>
    </source>
</evidence>
<keyword evidence="6 12" id="KW-0812">Transmembrane</keyword>
<keyword evidence="10 12" id="KW-0472">Membrane</keyword>
<keyword evidence="4 12" id="KW-0813">Transport</keyword>
<name>A0A0V8GK45_9BACL</name>
<dbReference type="SUPFAM" id="SSF160544">
    <property type="entry name" value="EscU C-terminal domain-like"/>
    <property type="match status" value="1"/>
</dbReference>
<dbReference type="EMBL" id="LDQV01000023">
    <property type="protein sequence ID" value="KTR26500.1"/>
    <property type="molecule type" value="Genomic_DNA"/>
</dbReference>
<dbReference type="GeneID" id="90837121"/>
<feature type="transmembrane region" description="Helical" evidence="12">
    <location>
        <begin position="39"/>
        <end position="58"/>
    </location>
</feature>
<organism evidence="13 16">
    <name type="scientific">Exiguobacterium indicum</name>
    <dbReference type="NCBI Taxonomy" id="296995"/>
    <lineage>
        <taxon>Bacteria</taxon>
        <taxon>Bacillati</taxon>
        <taxon>Bacillota</taxon>
        <taxon>Bacilli</taxon>
        <taxon>Bacillales</taxon>
        <taxon>Bacillales Family XII. Incertae Sedis</taxon>
        <taxon>Exiguobacterium</taxon>
    </lineage>
</organism>
<gene>
    <name evidence="12 15" type="primary">flhB</name>
    <name evidence="13" type="ORF">AS033_04535</name>
    <name evidence="14" type="ORF">RSA11_09685</name>
    <name evidence="15" type="ORF">SZL87_02715</name>
</gene>
<keyword evidence="11 12" id="KW-1006">Bacterial flagellum protein export</keyword>
<protein>
    <recommendedName>
        <fullName evidence="3 12">Flagellar biosynthetic protein FlhB</fullName>
    </recommendedName>
</protein>
<reference evidence="13 16" key="1">
    <citation type="journal article" date="2015" name="Int. J. Syst. Evol. Microbiol.">
        <title>Exiguobacterium enclense sp. nov., isolated from sediment.</title>
        <authorList>
            <person name="Dastager S.G."/>
            <person name="Mawlankar R."/>
            <person name="Sonalkar V.V."/>
            <person name="Thorat M.N."/>
            <person name="Mual P."/>
            <person name="Verma A."/>
            <person name="Krishnamurthi S."/>
            <person name="Tang S.K."/>
            <person name="Li W.J."/>
        </authorList>
    </citation>
    <scope>NUCLEOTIDE SEQUENCE [LARGE SCALE GENOMIC DNA]</scope>
    <source>
        <strain evidence="13 16">NIO-1109</strain>
    </source>
</reference>
<evidence type="ECO:0000313" key="17">
    <source>
        <dbReference type="Proteomes" id="UP000072605"/>
    </source>
</evidence>
<dbReference type="Gene3D" id="3.40.1690.10">
    <property type="entry name" value="secretion proteins EscU"/>
    <property type="match status" value="1"/>
</dbReference>
<dbReference type="GO" id="GO:0005886">
    <property type="term" value="C:plasma membrane"/>
    <property type="evidence" value="ECO:0007669"/>
    <property type="project" value="UniProtKB-SubCell"/>
</dbReference>
<dbReference type="Gene3D" id="6.10.250.2080">
    <property type="match status" value="1"/>
</dbReference>
<evidence type="ECO:0000256" key="7">
    <source>
        <dbReference type="ARBA" id="ARBA00022795"/>
    </source>
</evidence>
<reference evidence="15 18" key="3">
    <citation type="submission" date="2023-12" db="EMBL/GenBank/DDBJ databases">
        <authorList>
            <person name="Easwaran N."/>
            <person name="Lazarus H.P.S."/>
        </authorList>
    </citation>
    <scope>NUCLEOTIDE SEQUENCE [LARGE SCALE GENOMIC DNA]</scope>
    <source>
        <strain evidence="15 18">VIT-2023</strain>
    </source>
</reference>
<evidence type="ECO:0000256" key="6">
    <source>
        <dbReference type="ARBA" id="ARBA00022692"/>
    </source>
</evidence>
<dbReference type="GO" id="GO:0009306">
    <property type="term" value="P:protein secretion"/>
    <property type="evidence" value="ECO:0007669"/>
    <property type="project" value="InterPro"/>
</dbReference>